<proteinExistence type="predicted"/>
<comment type="caution">
    <text evidence="2">The sequence shown here is derived from an EMBL/GenBank/DDBJ whole genome shotgun (WGS) entry which is preliminary data.</text>
</comment>
<keyword evidence="3" id="KW-1185">Reference proteome</keyword>
<gene>
    <name evidence="2" type="ORF">GCM10010994_28980</name>
</gene>
<accession>A0A916UDT8</accession>
<sequence length="122" mass="12887">MGSMKHSVVLVVSALACLAPVMAGAADKLPTLARETPYSEARASLLALGWQPAAPADGELKCTIGREDVCDAFPETKSCSGTGLARCTFWWRKNNTLVEVGTVGEDVPELSVDRFSCRAGCP</sequence>
<dbReference type="Proteomes" id="UP000637002">
    <property type="component" value="Unassembled WGS sequence"/>
</dbReference>
<protein>
    <submittedName>
        <fullName evidence="2">Uncharacterized protein</fullName>
    </submittedName>
</protein>
<organism evidence="2 3">
    <name type="scientific">Chelatococcus reniformis</name>
    <dbReference type="NCBI Taxonomy" id="1494448"/>
    <lineage>
        <taxon>Bacteria</taxon>
        <taxon>Pseudomonadati</taxon>
        <taxon>Pseudomonadota</taxon>
        <taxon>Alphaproteobacteria</taxon>
        <taxon>Hyphomicrobiales</taxon>
        <taxon>Chelatococcaceae</taxon>
        <taxon>Chelatococcus</taxon>
    </lineage>
</organism>
<evidence type="ECO:0000313" key="2">
    <source>
        <dbReference type="EMBL" id="GGC68595.1"/>
    </source>
</evidence>
<keyword evidence="1" id="KW-0732">Signal</keyword>
<evidence type="ECO:0000256" key="1">
    <source>
        <dbReference type="SAM" id="SignalP"/>
    </source>
</evidence>
<dbReference type="PROSITE" id="PS51257">
    <property type="entry name" value="PROKAR_LIPOPROTEIN"/>
    <property type="match status" value="1"/>
</dbReference>
<evidence type="ECO:0000313" key="3">
    <source>
        <dbReference type="Proteomes" id="UP000637002"/>
    </source>
</evidence>
<reference evidence="2" key="2">
    <citation type="submission" date="2020-09" db="EMBL/GenBank/DDBJ databases">
        <authorList>
            <person name="Sun Q."/>
            <person name="Zhou Y."/>
        </authorList>
    </citation>
    <scope>NUCLEOTIDE SEQUENCE</scope>
    <source>
        <strain evidence="2">CGMCC 1.12919</strain>
    </source>
</reference>
<feature type="signal peptide" evidence="1">
    <location>
        <begin position="1"/>
        <end position="25"/>
    </location>
</feature>
<reference evidence="2" key="1">
    <citation type="journal article" date="2014" name="Int. J. Syst. Evol. Microbiol.">
        <title>Complete genome sequence of Corynebacterium casei LMG S-19264T (=DSM 44701T), isolated from a smear-ripened cheese.</title>
        <authorList>
            <consortium name="US DOE Joint Genome Institute (JGI-PGF)"/>
            <person name="Walter F."/>
            <person name="Albersmeier A."/>
            <person name="Kalinowski J."/>
            <person name="Ruckert C."/>
        </authorList>
    </citation>
    <scope>NUCLEOTIDE SEQUENCE</scope>
    <source>
        <strain evidence="2">CGMCC 1.12919</strain>
    </source>
</reference>
<dbReference type="AlphaFoldDB" id="A0A916UDT8"/>
<dbReference type="EMBL" id="BMGG01000005">
    <property type="protein sequence ID" value="GGC68595.1"/>
    <property type="molecule type" value="Genomic_DNA"/>
</dbReference>
<feature type="chain" id="PRO_5037288025" evidence="1">
    <location>
        <begin position="26"/>
        <end position="122"/>
    </location>
</feature>
<name>A0A916UDT8_9HYPH</name>